<comment type="caution">
    <text evidence="1">The sequence shown here is derived from an EMBL/GenBank/DDBJ whole genome shotgun (WGS) entry which is preliminary data.</text>
</comment>
<keyword evidence="2" id="KW-1185">Reference proteome</keyword>
<protein>
    <submittedName>
        <fullName evidence="1">Molybdopterin converting factor small subunit MoaD</fullName>
    </submittedName>
</protein>
<dbReference type="InterPro" id="IPR054834">
    <property type="entry name" value="SAMP1_3"/>
</dbReference>
<proteinExistence type="predicted"/>
<accession>A0A1Y3GHA0</accession>
<dbReference type="OrthoDB" id="98357at2157"/>
<dbReference type="Pfam" id="PF02597">
    <property type="entry name" value="ThiS"/>
    <property type="match status" value="1"/>
</dbReference>
<sequence>MVEVKLFATFQKIVDSSELEIEADNIMELLGELDNRYPMLGDRLFVDDELSDNELRDNVMVLKNGKNIEFLDKLDTELDEGDRVAIFPPIAGG</sequence>
<evidence type="ECO:0000313" key="2">
    <source>
        <dbReference type="Proteomes" id="UP000195137"/>
    </source>
</evidence>
<dbReference type="Proteomes" id="UP000195137">
    <property type="component" value="Unassembled WGS sequence"/>
</dbReference>
<dbReference type="CDD" id="cd17505">
    <property type="entry name" value="Ubl_SAMP1_like"/>
    <property type="match status" value="1"/>
</dbReference>
<dbReference type="EMBL" id="MRZU01000003">
    <property type="protein sequence ID" value="OUJ18815.1"/>
    <property type="molecule type" value="Genomic_DNA"/>
</dbReference>
<name>A0A1Y3GHA0_9EURY</name>
<dbReference type="NCBIfam" id="TIGR01687">
    <property type="entry name" value="moaD_arch"/>
    <property type="match status" value="1"/>
</dbReference>
<dbReference type="InterPro" id="IPR016155">
    <property type="entry name" value="Mopterin_synth/thiamin_S_b"/>
</dbReference>
<dbReference type="InterPro" id="IPR010038">
    <property type="entry name" value="MoaD_arc-typ"/>
</dbReference>
<evidence type="ECO:0000313" key="1">
    <source>
        <dbReference type="EMBL" id="OUJ18815.1"/>
    </source>
</evidence>
<dbReference type="InterPro" id="IPR012675">
    <property type="entry name" value="Beta-grasp_dom_sf"/>
</dbReference>
<dbReference type="SUPFAM" id="SSF54285">
    <property type="entry name" value="MoaD/ThiS"/>
    <property type="match status" value="1"/>
</dbReference>
<dbReference type="AlphaFoldDB" id="A0A1Y3GHA0"/>
<dbReference type="PANTHER" id="PTHR38031">
    <property type="entry name" value="SULFUR CARRIER PROTEIN SLR0821-RELATED"/>
    <property type="match status" value="1"/>
</dbReference>
<reference evidence="1 2" key="1">
    <citation type="submission" date="2016-12" db="EMBL/GenBank/DDBJ databases">
        <title>Discovery of methanogenic haloarchaea.</title>
        <authorList>
            <person name="Sorokin D.Y."/>
            <person name="Makarova K.S."/>
            <person name="Abbas B."/>
            <person name="Ferrer M."/>
            <person name="Golyshin P.N."/>
        </authorList>
    </citation>
    <scope>NUCLEOTIDE SEQUENCE [LARGE SCALE GENOMIC DNA]</scope>
    <source>
        <strain evidence="1">AMET1</strain>
    </source>
</reference>
<dbReference type="PANTHER" id="PTHR38031:SF1">
    <property type="entry name" value="SULFUR CARRIER PROTEIN CYSO"/>
    <property type="match status" value="1"/>
</dbReference>
<dbReference type="InterPro" id="IPR052045">
    <property type="entry name" value="Sulfur_Carrier/Prot_Modifier"/>
</dbReference>
<dbReference type="Gene3D" id="3.10.20.30">
    <property type="match status" value="1"/>
</dbReference>
<dbReference type="RefSeq" id="WP_086636871.1">
    <property type="nucleotide sequence ID" value="NZ_MRZU01000003.1"/>
</dbReference>
<organism evidence="1 2">
    <name type="scientific">Methanonatronarchaeum thermophilum</name>
    <dbReference type="NCBI Taxonomy" id="1927129"/>
    <lineage>
        <taxon>Archaea</taxon>
        <taxon>Methanobacteriati</taxon>
        <taxon>Methanobacteriota</taxon>
        <taxon>Methanonatronarchaeia</taxon>
        <taxon>Methanonatronarchaeales</taxon>
        <taxon>Methanonatronarchaeaceae</taxon>
        <taxon>Methanonatronarchaeum</taxon>
    </lineage>
</organism>
<gene>
    <name evidence="1" type="ORF">AMET1_0466</name>
</gene>
<dbReference type="InterPro" id="IPR003749">
    <property type="entry name" value="ThiS/MoaD-like"/>
</dbReference>
<dbReference type="NCBIfam" id="NF041918">
    <property type="entry name" value="SAMP1"/>
    <property type="match status" value="1"/>
</dbReference>